<evidence type="ECO:0008006" key="4">
    <source>
        <dbReference type="Google" id="ProtNLM"/>
    </source>
</evidence>
<name>A0A2W5TKH6_9BACT</name>
<dbReference type="AlphaFoldDB" id="A0A2W5TKH6"/>
<comment type="caution">
    <text evidence="2">The sequence shown here is derived from an EMBL/GenBank/DDBJ whole genome shotgun (WGS) entry which is preliminary data.</text>
</comment>
<sequence>MAIMAWLLLCLISGVSMTGCLIPQDDQVLPELPPVKNRPPRIETYTPSTVSVTFRANLACSTRPDFSLVVSDPDVGDTLRSFWFIDKTTSTQPFQPATIPGTASVRRVVTAPNSNTFTTALANLMSGTHLLTVYVTDRDVEEIDNGLVKAKDTQVTLPDGSTAIDDGYEVEHTWILNVEPCP</sequence>
<feature type="chain" id="PRO_5015888302" description="Lipoprotein" evidence="1">
    <location>
        <begin position="19"/>
        <end position="182"/>
    </location>
</feature>
<organism evidence="2 3">
    <name type="scientific">Archangium gephyra</name>
    <dbReference type="NCBI Taxonomy" id="48"/>
    <lineage>
        <taxon>Bacteria</taxon>
        <taxon>Pseudomonadati</taxon>
        <taxon>Myxococcota</taxon>
        <taxon>Myxococcia</taxon>
        <taxon>Myxococcales</taxon>
        <taxon>Cystobacterineae</taxon>
        <taxon>Archangiaceae</taxon>
        <taxon>Archangium</taxon>
    </lineage>
</organism>
<feature type="signal peptide" evidence="1">
    <location>
        <begin position="1"/>
        <end position="18"/>
    </location>
</feature>
<accession>A0A2W5TKH6</accession>
<dbReference type="EMBL" id="QFQP01000004">
    <property type="protein sequence ID" value="PZR16089.1"/>
    <property type="molecule type" value="Genomic_DNA"/>
</dbReference>
<evidence type="ECO:0000313" key="3">
    <source>
        <dbReference type="Proteomes" id="UP000249061"/>
    </source>
</evidence>
<reference evidence="2 3" key="1">
    <citation type="submission" date="2017-08" db="EMBL/GenBank/DDBJ databases">
        <title>Infants hospitalized years apart are colonized by the same room-sourced microbial strains.</title>
        <authorList>
            <person name="Brooks B."/>
            <person name="Olm M.R."/>
            <person name="Firek B.A."/>
            <person name="Baker R."/>
            <person name="Thomas B.C."/>
            <person name="Morowitz M.J."/>
            <person name="Banfield J.F."/>
        </authorList>
    </citation>
    <scope>NUCLEOTIDE SEQUENCE [LARGE SCALE GENOMIC DNA]</scope>
    <source>
        <strain evidence="2">S2_003_000_R2_14</strain>
    </source>
</reference>
<protein>
    <recommendedName>
        <fullName evidence="4">Lipoprotein</fullName>
    </recommendedName>
</protein>
<gene>
    <name evidence="2" type="ORF">DI536_07285</name>
</gene>
<evidence type="ECO:0000256" key="1">
    <source>
        <dbReference type="SAM" id="SignalP"/>
    </source>
</evidence>
<keyword evidence="1" id="KW-0732">Signal</keyword>
<evidence type="ECO:0000313" key="2">
    <source>
        <dbReference type="EMBL" id="PZR16089.1"/>
    </source>
</evidence>
<proteinExistence type="predicted"/>
<dbReference type="Proteomes" id="UP000249061">
    <property type="component" value="Unassembled WGS sequence"/>
</dbReference>